<dbReference type="AlphaFoldDB" id="A0A4Q5M5A9"/>
<keyword evidence="1" id="KW-0812">Transmembrane</keyword>
<keyword evidence="3" id="KW-1185">Reference proteome</keyword>
<keyword evidence="1" id="KW-1133">Transmembrane helix</keyword>
<accession>A0A4Q5M5A9</accession>
<comment type="caution">
    <text evidence="2">The sequence shown here is derived from an EMBL/GenBank/DDBJ whole genome shotgun (WGS) entry which is preliminary data.</text>
</comment>
<evidence type="ECO:0000313" key="2">
    <source>
        <dbReference type="EMBL" id="RYU97103.1"/>
    </source>
</evidence>
<dbReference type="EMBL" id="SEWF01000004">
    <property type="protein sequence ID" value="RYU97103.1"/>
    <property type="molecule type" value="Genomic_DNA"/>
</dbReference>
<evidence type="ECO:0000256" key="1">
    <source>
        <dbReference type="SAM" id="Phobius"/>
    </source>
</evidence>
<feature type="transmembrane region" description="Helical" evidence="1">
    <location>
        <begin position="39"/>
        <end position="59"/>
    </location>
</feature>
<name>A0A4Q5M5A9_9BACT</name>
<organism evidence="2 3">
    <name type="scientific">Emticicia agri</name>
    <dbReference type="NCBI Taxonomy" id="2492393"/>
    <lineage>
        <taxon>Bacteria</taxon>
        <taxon>Pseudomonadati</taxon>
        <taxon>Bacteroidota</taxon>
        <taxon>Cytophagia</taxon>
        <taxon>Cytophagales</taxon>
        <taxon>Leadbetterellaceae</taxon>
        <taxon>Emticicia</taxon>
    </lineage>
</organism>
<keyword evidence="1" id="KW-0472">Membrane</keyword>
<dbReference type="Proteomes" id="UP000293162">
    <property type="component" value="Unassembled WGS sequence"/>
</dbReference>
<protein>
    <submittedName>
        <fullName evidence="2">Uncharacterized protein</fullName>
    </submittedName>
</protein>
<dbReference type="OrthoDB" id="771952at2"/>
<evidence type="ECO:0000313" key="3">
    <source>
        <dbReference type="Proteomes" id="UP000293162"/>
    </source>
</evidence>
<feature type="transmembrane region" description="Helical" evidence="1">
    <location>
        <begin position="7"/>
        <end position="27"/>
    </location>
</feature>
<sequence>MKNMAGKITGFIIGMAGFLFLFKILVIDRTSPDDELAPGAVVIISVISGLLFGFVGNLIQNYFRKSRV</sequence>
<reference evidence="2 3" key="1">
    <citation type="submission" date="2019-02" db="EMBL/GenBank/DDBJ databases">
        <title>Bacterial novel species Emticicia sp. 17J42-9 isolated from soil.</title>
        <authorList>
            <person name="Jung H.-Y."/>
        </authorList>
    </citation>
    <scope>NUCLEOTIDE SEQUENCE [LARGE SCALE GENOMIC DNA]</scope>
    <source>
        <strain evidence="2 3">17J42-9</strain>
    </source>
</reference>
<gene>
    <name evidence="2" type="ORF">EWM59_04125</name>
</gene>
<proteinExistence type="predicted"/>
<dbReference type="RefSeq" id="WP_130019680.1">
    <property type="nucleotide sequence ID" value="NZ_SEWF01000004.1"/>
</dbReference>